<gene>
    <name evidence="4" type="ORF">Ctob_008544</name>
</gene>
<evidence type="ECO:0000256" key="2">
    <source>
        <dbReference type="RuleBase" id="RU003567"/>
    </source>
</evidence>
<dbReference type="Pfam" id="PF00574">
    <property type="entry name" value="CLP_protease"/>
    <property type="match status" value="1"/>
</dbReference>
<dbReference type="PANTHER" id="PTHR10381:SF11">
    <property type="entry name" value="ATP-DEPENDENT CLP PROTEASE PROTEOLYTIC SUBUNIT, MITOCHONDRIAL"/>
    <property type="match status" value="1"/>
</dbReference>
<evidence type="ECO:0000313" key="4">
    <source>
        <dbReference type="EMBL" id="KOO28273.1"/>
    </source>
</evidence>
<dbReference type="PRINTS" id="PR00127">
    <property type="entry name" value="CLPPROTEASEP"/>
</dbReference>
<comment type="similarity">
    <text evidence="1 2">Belongs to the peptidase S14 family.</text>
</comment>
<evidence type="ECO:0000313" key="5">
    <source>
        <dbReference type="Proteomes" id="UP000037460"/>
    </source>
</evidence>
<dbReference type="AlphaFoldDB" id="A0A0M0JPT6"/>
<evidence type="ECO:0000256" key="3">
    <source>
        <dbReference type="SAM" id="MobiDB-lite"/>
    </source>
</evidence>
<comment type="caution">
    <text evidence="4">The sequence shown here is derived from an EMBL/GenBank/DDBJ whole genome shotgun (WGS) entry which is preliminary data.</text>
</comment>
<dbReference type="GO" id="GO:0006515">
    <property type="term" value="P:protein quality control for misfolded or incompletely synthesized proteins"/>
    <property type="evidence" value="ECO:0007669"/>
    <property type="project" value="TreeGrafter"/>
</dbReference>
<dbReference type="GO" id="GO:0051117">
    <property type="term" value="F:ATPase binding"/>
    <property type="evidence" value="ECO:0007669"/>
    <property type="project" value="TreeGrafter"/>
</dbReference>
<keyword evidence="4" id="KW-0378">Hydrolase</keyword>
<accession>A0A0M0JPT6</accession>
<proteinExistence type="inferred from homology"/>
<organism evidence="4 5">
    <name type="scientific">Chrysochromulina tobinii</name>
    <dbReference type="NCBI Taxonomy" id="1460289"/>
    <lineage>
        <taxon>Eukaryota</taxon>
        <taxon>Haptista</taxon>
        <taxon>Haptophyta</taxon>
        <taxon>Prymnesiophyceae</taxon>
        <taxon>Prymnesiales</taxon>
        <taxon>Chrysochromulinaceae</taxon>
        <taxon>Chrysochromulina</taxon>
    </lineage>
</organism>
<dbReference type="HAMAP" id="MF_00444">
    <property type="entry name" value="ClpP"/>
    <property type="match status" value="1"/>
</dbReference>
<dbReference type="GO" id="GO:0004252">
    <property type="term" value="F:serine-type endopeptidase activity"/>
    <property type="evidence" value="ECO:0007669"/>
    <property type="project" value="InterPro"/>
</dbReference>
<dbReference type="CDD" id="cd07017">
    <property type="entry name" value="S14_ClpP_2"/>
    <property type="match status" value="1"/>
</dbReference>
<protein>
    <recommendedName>
        <fullName evidence="2">ATP-dependent Clp protease proteolytic subunit</fullName>
    </recommendedName>
</protein>
<keyword evidence="4" id="KW-0645">Protease</keyword>
<name>A0A0M0JPT6_9EUKA</name>
<dbReference type="PANTHER" id="PTHR10381">
    <property type="entry name" value="ATP-DEPENDENT CLP PROTEASE PROTEOLYTIC SUBUNIT"/>
    <property type="match status" value="1"/>
</dbReference>
<dbReference type="InterPro" id="IPR001907">
    <property type="entry name" value="ClpP"/>
</dbReference>
<sequence>MKKAVHAGRVHGAKMLAILSTITVVTALLTGSPVGRRPDPRAGRVSMAKRPMVPIKLPGMEMTQWIDVYNRLYRERIMFLQDPISDDIANKMVAVLLYLESEDANSPVAMYCNCGGGLAKSGLALYDTMRIMPYDIQTVNIGMCAQISAFIVAGGTPGKRYALPNARFVLQEPYLYPQYDREGNPRTRIMQATEMKLEVEEVLRDRKRMIDGFSTFTKRPVDVLKKDFERNFYLDALEAKQYGLIDQILAPKRPDKQSSADAKMGNFGGDGQRYGDRSFAPEASPPQTPGGLGAMPA</sequence>
<dbReference type="SUPFAM" id="SSF52096">
    <property type="entry name" value="ClpP/crotonase"/>
    <property type="match status" value="1"/>
</dbReference>
<dbReference type="EMBL" id="JWZX01002593">
    <property type="protein sequence ID" value="KOO28273.1"/>
    <property type="molecule type" value="Genomic_DNA"/>
</dbReference>
<dbReference type="OrthoDB" id="2017408at2759"/>
<feature type="region of interest" description="Disordered" evidence="3">
    <location>
        <begin position="253"/>
        <end position="297"/>
    </location>
</feature>
<dbReference type="InterPro" id="IPR029045">
    <property type="entry name" value="ClpP/crotonase-like_dom_sf"/>
</dbReference>
<dbReference type="InterPro" id="IPR023562">
    <property type="entry name" value="ClpP/TepA"/>
</dbReference>
<keyword evidence="5" id="KW-1185">Reference proteome</keyword>
<dbReference type="GO" id="GO:0004176">
    <property type="term" value="F:ATP-dependent peptidase activity"/>
    <property type="evidence" value="ECO:0007669"/>
    <property type="project" value="InterPro"/>
</dbReference>
<dbReference type="Proteomes" id="UP000037460">
    <property type="component" value="Unassembled WGS sequence"/>
</dbReference>
<dbReference type="GO" id="GO:0009368">
    <property type="term" value="C:endopeptidase Clp complex"/>
    <property type="evidence" value="ECO:0007669"/>
    <property type="project" value="TreeGrafter"/>
</dbReference>
<evidence type="ECO:0000256" key="1">
    <source>
        <dbReference type="ARBA" id="ARBA00007039"/>
    </source>
</evidence>
<reference evidence="5" key="1">
    <citation type="journal article" date="2015" name="PLoS Genet.">
        <title>Genome Sequence and Transcriptome Analyses of Chrysochromulina tobin: Metabolic Tools for Enhanced Algal Fitness in the Prominent Order Prymnesiales (Haptophyceae).</title>
        <authorList>
            <person name="Hovde B.T."/>
            <person name="Deodato C.R."/>
            <person name="Hunsperger H.M."/>
            <person name="Ryken S.A."/>
            <person name="Yost W."/>
            <person name="Jha R.K."/>
            <person name="Patterson J."/>
            <person name="Monnat R.J. Jr."/>
            <person name="Barlow S.B."/>
            <person name="Starkenburg S.R."/>
            <person name="Cattolico R.A."/>
        </authorList>
    </citation>
    <scope>NUCLEOTIDE SEQUENCE</scope>
    <source>
        <strain evidence="5">CCMP291</strain>
    </source>
</reference>
<dbReference type="Gene3D" id="3.90.226.10">
    <property type="entry name" value="2-enoyl-CoA Hydratase, Chain A, domain 1"/>
    <property type="match status" value="1"/>
</dbReference>